<dbReference type="InterPro" id="IPR027417">
    <property type="entry name" value="P-loop_NTPase"/>
</dbReference>
<dbReference type="EMBL" id="UINC01032036">
    <property type="protein sequence ID" value="SVB19048.1"/>
    <property type="molecule type" value="Genomic_DNA"/>
</dbReference>
<dbReference type="InterPro" id="IPR026634">
    <property type="entry name" value="TPST-like"/>
</dbReference>
<dbReference type="Pfam" id="PF13174">
    <property type="entry name" value="TPR_6"/>
    <property type="match status" value="1"/>
</dbReference>
<dbReference type="GO" id="GO:0005794">
    <property type="term" value="C:Golgi apparatus"/>
    <property type="evidence" value="ECO:0007669"/>
    <property type="project" value="TreeGrafter"/>
</dbReference>
<gene>
    <name evidence="2" type="ORF">METZ01_LOCUS171902</name>
</gene>
<evidence type="ECO:0000313" key="2">
    <source>
        <dbReference type="EMBL" id="SVB19048.1"/>
    </source>
</evidence>
<dbReference type="Pfam" id="PF13469">
    <property type="entry name" value="Sulfotransfer_3"/>
    <property type="match status" value="1"/>
</dbReference>
<dbReference type="SUPFAM" id="SSF52540">
    <property type="entry name" value="P-loop containing nucleoside triphosphate hydrolases"/>
    <property type="match status" value="1"/>
</dbReference>
<proteinExistence type="predicted"/>
<reference evidence="2" key="1">
    <citation type="submission" date="2018-05" db="EMBL/GenBank/DDBJ databases">
        <authorList>
            <person name="Lanie J.A."/>
            <person name="Ng W.-L."/>
            <person name="Kazmierczak K.M."/>
            <person name="Andrzejewski T.M."/>
            <person name="Davidsen T.M."/>
            <person name="Wayne K.J."/>
            <person name="Tettelin H."/>
            <person name="Glass J.I."/>
            <person name="Rusch D."/>
            <person name="Podicherti R."/>
            <person name="Tsui H.-C.T."/>
            <person name="Winkler M.E."/>
        </authorList>
    </citation>
    <scope>NUCLEOTIDE SEQUENCE</scope>
</reference>
<dbReference type="InterPro" id="IPR019734">
    <property type="entry name" value="TPR_rpt"/>
</dbReference>
<dbReference type="PANTHER" id="PTHR12788">
    <property type="entry name" value="PROTEIN-TYROSINE SULFOTRANSFERASE 2"/>
    <property type="match status" value="1"/>
</dbReference>
<dbReference type="SMART" id="SM00028">
    <property type="entry name" value="TPR"/>
    <property type="match status" value="5"/>
</dbReference>
<accession>A0A382BZ24</accession>
<dbReference type="PANTHER" id="PTHR12788:SF10">
    <property type="entry name" value="PROTEIN-TYROSINE SULFOTRANSFERASE"/>
    <property type="match status" value="1"/>
</dbReference>
<evidence type="ECO:0000256" key="1">
    <source>
        <dbReference type="ARBA" id="ARBA00022679"/>
    </source>
</evidence>
<keyword evidence="1" id="KW-0808">Transferase</keyword>
<organism evidence="2">
    <name type="scientific">marine metagenome</name>
    <dbReference type="NCBI Taxonomy" id="408172"/>
    <lineage>
        <taxon>unclassified sequences</taxon>
        <taxon>metagenomes</taxon>
        <taxon>ecological metagenomes</taxon>
    </lineage>
</organism>
<sequence length="668" mass="76475">MTQNKLDISRATEAVKATRFVEALSLLESNLAKDPNHIDSLYLAAVCSRYLKNYDDSKKYIESLLSKAPDMGRAYQELGHLNRDTGNGENAIAHYRQACELNPALLSSWKALYDYFKRNKNKPAADHAFMQMNTLQSIPSILLYISQILNEGKLGIAEEKCREFLKKNPTNTFAMSLLAQIADRLGYFDDAEFLLESAVKFNPNDGELRMKYAMILRKKQKFAKTMEQVNILCEKFPENLSYQAQKASEIMQNGDHNGAINLFDDILQKNPYNFSVLTSKGHAQKTLGKTDQAIKSYQSAYKVKQDHGEAFFSLSNLKTYTFTKNELNIMRQQLKRVDLTLKDKAYFHFALAQGCEVVGEYDEAFFHLDCGNKIKNKQSKYSTEKMDRELQAQIDVCNEPFFEKHGNGGYETKDPIFILGLPRSGSTLIEQILASHSMIDGTLELPNILSMAQSLRGDDIYGKEGNYPKSMKTLSLEKRIEMGKMFIDDTRMHRKDAPRFTDKMPNNFRHIGLIHLIMPNAKIIDARRYPLDCCFSMFKQLFAQGQEFTYGLAEAGSYYKSYVKLMNHWDEVLPNKILRVNNEDIIDDLEGQVTRMLEFLELPFEDSCITFYETDRSVRTASSEQVRKPINKSGMGRWKPYAKNLKALLDGLGSDLIKPNDLEFIESI</sequence>
<dbReference type="AlphaFoldDB" id="A0A382BZ24"/>
<dbReference type="PROSITE" id="PS50005">
    <property type="entry name" value="TPR"/>
    <property type="match status" value="2"/>
</dbReference>
<dbReference type="SUPFAM" id="SSF48452">
    <property type="entry name" value="TPR-like"/>
    <property type="match status" value="1"/>
</dbReference>
<dbReference type="InterPro" id="IPR011990">
    <property type="entry name" value="TPR-like_helical_dom_sf"/>
</dbReference>
<dbReference type="GO" id="GO:0008476">
    <property type="term" value="F:protein-tyrosine sulfotransferase activity"/>
    <property type="evidence" value="ECO:0007669"/>
    <property type="project" value="InterPro"/>
</dbReference>
<dbReference type="Pfam" id="PF13181">
    <property type="entry name" value="TPR_8"/>
    <property type="match status" value="3"/>
</dbReference>
<protein>
    <submittedName>
        <fullName evidence="2">Uncharacterized protein</fullName>
    </submittedName>
</protein>
<dbReference type="Gene3D" id="1.25.40.10">
    <property type="entry name" value="Tetratricopeptide repeat domain"/>
    <property type="match status" value="2"/>
</dbReference>
<name>A0A382BZ24_9ZZZZ</name>
<dbReference type="Gene3D" id="3.40.50.300">
    <property type="entry name" value="P-loop containing nucleotide triphosphate hydrolases"/>
    <property type="match status" value="1"/>
</dbReference>